<feature type="compositionally biased region" description="Low complexity" evidence="1">
    <location>
        <begin position="10"/>
        <end position="19"/>
    </location>
</feature>
<dbReference type="AlphaFoldDB" id="A0AAV8PJ17"/>
<accession>A0AAV8PJ17</accession>
<evidence type="ECO:0008006" key="4">
    <source>
        <dbReference type="Google" id="ProtNLM"/>
    </source>
</evidence>
<evidence type="ECO:0000313" key="2">
    <source>
        <dbReference type="EMBL" id="KAJ8492053.1"/>
    </source>
</evidence>
<evidence type="ECO:0000313" key="3">
    <source>
        <dbReference type="Proteomes" id="UP001222027"/>
    </source>
</evidence>
<protein>
    <recommendedName>
        <fullName evidence="4">AT-hook motif nuclear-localized protein</fullName>
    </recommendedName>
</protein>
<reference evidence="2 3" key="1">
    <citation type="submission" date="2022-12" db="EMBL/GenBank/DDBJ databases">
        <title>Chromosome-scale assembly of the Ensete ventricosum genome.</title>
        <authorList>
            <person name="Dussert Y."/>
            <person name="Stocks J."/>
            <person name="Wendawek A."/>
            <person name="Woldeyes F."/>
            <person name="Nichols R.A."/>
            <person name="Borrell J.S."/>
        </authorList>
    </citation>
    <scope>NUCLEOTIDE SEQUENCE [LARGE SCALE GENOMIC DNA]</scope>
    <source>
        <strain evidence="3">cv. Maze</strain>
        <tissue evidence="2">Seeds</tissue>
    </source>
</reference>
<feature type="region of interest" description="Disordered" evidence="1">
    <location>
        <begin position="1"/>
        <end position="55"/>
    </location>
</feature>
<name>A0AAV8PJ17_ENSVE</name>
<dbReference type="EMBL" id="JAQQAF010000004">
    <property type="protein sequence ID" value="KAJ8492053.1"/>
    <property type="molecule type" value="Genomic_DNA"/>
</dbReference>
<sequence>MAIHHGGGAPPDAAGTPGTVPKPGMAPRNGRPRPKPGAPPRFLASSPRAKEARKRARTRTILAEEDLLSMLFCFLCFSWTLENRLVDEAADDDERYQHHTEGDACVFIPPTINNNRGD</sequence>
<keyword evidence="3" id="KW-1185">Reference proteome</keyword>
<proteinExistence type="predicted"/>
<organism evidence="2 3">
    <name type="scientific">Ensete ventricosum</name>
    <name type="common">Abyssinian banana</name>
    <name type="synonym">Musa ensete</name>
    <dbReference type="NCBI Taxonomy" id="4639"/>
    <lineage>
        <taxon>Eukaryota</taxon>
        <taxon>Viridiplantae</taxon>
        <taxon>Streptophyta</taxon>
        <taxon>Embryophyta</taxon>
        <taxon>Tracheophyta</taxon>
        <taxon>Spermatophyta</taxon>
        <taxon>Magnoliopsida</taxon>
        <taxon>Liliopsida</taxon>
        <taxon>Zingiberales</taxon>
        <taxon>Musaceae</taxon>
        <taxon>Ensete</taxon>
    </lineage>
</organism>
<dbReference type="Proteomes" id="UP001222027">
    <property type="component" value="Unassembled WGS sequence"/>
</dbReference>
<comment type="caution">
    <text evidence="2">The sequence shown here is derived from an EMBL/GenBank/DDBJ whole genome shotgun (WGS) entry which is preliminary data.</text>
</comment>
<evidence type="ECO:0000256" key="1">
    <source>
        <dbReference type="SAM" id="MobiDB-lite"/>
    </source>
</evidence>
<gene>
    <name evidence="2" type="ORF">OPV22_013774</name>
</gene>